<evidence type="ECO:0000256" key="4">
    <source>
        <dbReference type="ARBA" id="ARBA00023239"/>
    </source>
</evidence>
<gene>
    <name evidence="6" type="ORF">RADP37_03693</name>
</gene>
<dbReference type="EMBL" id="CP025189">
    <property type="protein sequence ID" value="AWV24533.1"/>
    <property type="molecule type" value="Genomic_DNA"/>
</dbReference>
<accession>A0A4Y1N4A2</accession>
<evidence type="ECO:0000259" key="5">
    <source>
        <dbReference type="Pfam" id="PF07940"/>
    </source>
</evidence>
<evidence type="ECO:0000256" key="2">
    <source>
        <dbReference type="ARBA" id="ARBA00022729"/>
    </source>
</evidence>
<dbReference type="PANTHER" id="PTHR39210">
    <property type="entry name" value="HEPARIN-SULFATE LYASE"/>
    <property type="match status" value="1"/>
</dbReference>
<comment type="subcellular location">
    <subcellularLocation>
        <location evidence="1">Periplasm</location>
    </subcellularLocation>
</comment>
<evidence type="ECO:0000256" key="3">
    <source>
        <dbReference type="ARBA" id="ARBA00022764"/>
    </source>
</evidence>
<dbReference type="AlphaFoldDB" id="A0A4Y1N4A2"/>
<protein>
    <recommendedName>
        <fullName evidence="5">Heparinase II/III-like C-terminal domain-containing protein</fullName>
    </recommendedName>
</protein>
<keyword evidence="4" id="KW-0456">Lyase</keyword>
<dbReference type="Pfam" id="PF07940">
    <property type="entry name" value="Hepar_II_III_C"/>
    <property type="match status" value="1"/>
</dbReference>
<dbReference type="Gene3D" id="2.70.98.70">
    <property type="match status" value="1"/>
</dbReference>
<dbReference type="InterPro" id="IPR008929">
    <property type="entry name" value="Chondroitin_lyas"/>
</dbReference>
<dbReference type="InterPro" id="IPR012480">
    <property type="entry name" value="Hepar_II_III_C"/>
</dbReference>
<proteinExistence type="predicted"/>
<dbReference type="RefSeq" id="WP_397540583.1">
    <property type="nucleotide sequence ID" value="NZ_CP025189.1"/>
</dbReference>
<keyword evidence="3" id="KW-0574">Periplasm</keyword>
<dbReference type="GO" id="GO:0042597">
    <property type="term" value="C:periplasmic space"/>
    <property type="evidence" value="ECO:0007669"/>
    <property type="project" value="UniProtKB-SubCell"/>
</dbReference>
<dbReference type="PANTHER" id="PTHR39210:SF1">
    <property type="entry name" value="HEPARIN-SULFATE LYASE"/>
    <property type="match status" value="1"/>
</dbReference>
<name>A0A4Y1N4A2_9PROT</name>
<sequence>MVFRALPFRTAMLLRFDAAWRLGARPVGLLLRHRLRLAAGLARRALPDLRPAEGPFLPGGHSPLPAALRAETLPVLMAVAELPPPETEPRDAARPPACPSACPPSCPPSLPSGHGPFASHAHGLSLDLFAPGDVRPVWEANRLGEIPLLALAHRLDPQGGHRERAEARLTAWCHANPPFRGPNWACGQEAALRALHLALAHALLGGEAASPGLRALLAQHRRRIAATPRYAEAQDNNHTVSEPAGLFACDLLLGEDPAPAMARLSAALDRLVAPDGGFAQVSTGYHRLLLDVLSTAEWLRRSYGALPFPPPFAARAAAASRWLARLLDPATGALPRLGHQDGSHVADLSLGGPGDARGSVERAARLFLGASAGVADDPGCLWLGLPSAPVPRPEARWQASGSRGWTVGRARALLRTGPLEFRPGHSDLLNLDLWDGPVNLLRDGGTLSYNPAPEWRAVALGLEDAAGHNAILFDEAEPMPRAGRFLRARWCRGGLLADGAWVRDRHGNRQDRRVLGQGRRWSVLDEVSGPFRRVTLRWRLAPAAWERIPQGVASPLGRIAVSADVPLDIVLASGWEAPRYGELRPVPVLELRARAPVSRILTVIRLPG</sequence>
<dbReference type="SUPFAM" id="SSF48230">
    <property type="entry name" value="Chondroitin AC/alginate lyase"/>
    <property type="match status" value="1"/>
</dbReference>
<evidence type="ECO:0000256" key="1">
    <source>
        <dbReference type="ARBA" id="ARBA00004418"/>
    </source>
</evidence>
<reference evidence="6" key="1">
    <citation type="submission" date="2017-12" db="EMBL/GenBank/DDBJ databases">
        <authorList>
            <person name="Martens C."/>
            <person name="Dahlstrom E."/>
            <person name="Barbian K."/>
            <person name="Sykora L."/>
            <person name="Ricklefs S."/>
            <person name="Bruno D."/>
            <person name="Anzick I."/>
            <person name="Myles I."/>
            <person name="Datta S.K."/>
        </authorList>
    </citation>
    <scope>NUCLEOTIDE SEQUENCE</scope>
    <source>
        <strain evidence="6">AD2</strain>
    </source>
</reference>
<feature type="domain" description="Heparinase II/III-like C-terminal" evidence="5">
    <location>
        <begin position="394"/>
        <end position="547"/>
    </location>
</feature>
<dbReference type="GO" id="GO:0016829">
    <property type="term" value="F:lyase activity"/>
    <property type="evidence" value="ECO:0007669"/>
    <property type="project" value="UniProtKB-KW"/>
</dbReference>
<dbReference type="Gene3D" id="1.50.10.100">
    <property type="entry name" value="Chondroitin AC/alginate lyase"/>
    <property type="match status" value="1"/>
</dbReference>
<organism evidence="6">
    <name type="scientific">Roseomonas mucosa</name>
    <dbReference type="NCBI Taxonomy" id="207340"/>
    <lineage>
        <taxon>Bacteria</taxon>
        <taxon>Pseudomonadati</taxon>
        <taxon>Pseudomonadota</taxon>
        <taxon>Alphaproteobacteria</taxon>
        <taxon>Acetobacterales</taxon>
        <taxon>Roseomonadaceae</taxon>
        <taxon>Roseomonas</taxon>
    </lineage>
</organism>
<keyword evidence="2" id="KW-0732">Signal</keyword>
<evidence type="ECO:0000313" key="6">
    <source>
        <dbReference type="EMBL" id="AWV24533.1"/>
    </source>
</evidence>